<reference evidence="2 3" key="1">
    <citation type="submission" date="2019-11" db="EMBL/GenBank/DDBJ databases">
        <title>Whole genome sequence of Oryza granulata.</title>
        <authorList>
            <person name="Li W."/>
        </authorList>
    </citation>
    <scope>NUCLEOTIDE SEQUENCE [LARGE SCALE GENOMIC DNA]</scope>
    <source>
        <strain evidence="3">cv. Menghai</strain>
        <tissue evidence="2">Leaf</tissue>
    </source>
</reference>
<gene>
    <name evidence="2" type="ORF">E2562_037391</name>
</gene>
<feature type="region of interest" description="Disordered" evidence="1">
    <location>
        <begin position="48"/>
        <end position="90"/>
    </location>
</feature>
<dbReference type="EMBL" id="SPHZ02000005">
    <property type="protein sequence ID" value="KAF0920852.1"/>
    <property type="molecule type" value="Genomic_DNA"/>
</dbReference>
<evidence type="ECO:0000313" key="3">
    <source>
        <dbReference type="Proteomes" id="UP000479710"/>
    </source>
</evidence>
<name>A0A6G1E8R1_9ORYZ</name>
<evidence type="ECO:0000256" key="1">
    <source>
        <dbReference type="SAM" id="MobiDB-lite"/>
    </source>
</evidence>
<proteinExistence type="predicted"/>
<organism evidence="2 3">
    <name type="scientific">Oryza meyeriana var. granulata</name>
    <dbReference type="NCBI Taxonomy" id="110450"/>
    <lineage>
        <taxon>Eukaryota</taxon>
        <taxon>Viridiplantae</taxon>
        <taxon>Streptophyta</taxon>
        <taxon>Embryophyta</taxon>
        <taxon>Tracheophyta</taxon>
        <taxon>Spermatophyta</taxon>
        <taxon>Magnoliopsida</taxon>
        <taxon>Liliopsida</taxon>
        <taxon>Poales</taxon>
        <taxon>Poaceae</taxon>
        <taxon>BOP clade</taxon>
        <taxon>Oryzoideae</taxon>
        <taxon>Oryzeae</taxon>
        <taxon>Oryzinae</taxon>
        <taxon>Oryza</taxon>
        <taxon>Oryza meyeriana</taxon>
    </lineage>
</organism>
<protein>
    <submittedName>
        <fullName evidence="2">Uncharacterized protein</fullName>
    </submittedName>
</protein>
<dbReference type="Proteomes" id="UP000479710">
    <property type="component" value="Unassembled WGS sequence"/>
</dbReference>
<sequence>MGTVFLIAAAPPGGVGGGGHSAAASKPDAYRRTAAAPRMLGACDDSQERAWLGEEDGQVPAGHEAGEAVEPELCDVGGAPPQPPSPVAPV</sequence>
<dbReference type="AlphaFoldDB" id="A0A6G1E8R1"/>
<keyword evidence="3" id="KW-1185">Reference proteome</keyword>
<evidence type="ECO:0000313" key="2">
    <source>
        <dbReference type="EMBL" id="KAF0920852.1"/>
    </source>
</evidence>
<feature type="compositionally biased region" description="Pro residues" evidence="1">
    <location>
        <begin position="80"/>
        <end position="90"/>
    </location>
</feature>
<comment type="caution">
    <text evidence="2">The sequence shown here is derived from an EMBL/GenBank/DDBJ whole genome shotgun (WGS) entry which is preliminary data.</text>
</comment>
<accession>A0A6G1E8R1</accession>